<evidence type="ECO:0000313" key="7">
    <source>
        <dbReference type="Proteomes" id="UP000231056"/>
    </source>
</evidence>
<feature type="transmembrane region" description="Helical" evidence="5">
    <location>
        <begin position="225"/>
        <end position="246"/>
    </location>
</feature>
<dbReference type="Proteomes" id="UP000231056">
    <property type="component" value="Unassembled WGS sequence"/>
</dbReference>
<feature type="transmembrane region" description="Helical" evidence="5">
    <location>
        <begin position="165"/>
        <end position="186"/>
    </location>
</feature>
<reference evidence="6 7" key="1">
    <citation type="submission" date="2017-09" db="EMBL/GenBank/DDBJ databases">
        <title>Depth-based differentiation of microbial function through sediment-hosted aquifers and enrichment of novel symbionts in the deep terrestrial subsurface.</title>
        <authorList>
            <person name="Probst A.J."/>
            <person name="Ladd B."/>
            <person name="Jarett J.K."/>
            <person name="Geller-Mcgrath D.E."/>
            <person name="Sieber C.M."/>
            <person name="Emerson J.B."/>
            <person name="Anantharaman K."/>
            <person name="Thomas B.C."/>
            <person name="Malmstrom R."/>
            <person name="Stieglmeier M."/>
            <person name="Klingl A."/>
            <person name="Woyke T."/>
            <person name="Ryan C.M."/>
            <person name="Banfield J.F."/>
        </authorList>
    </citation>
    <scope>NUCLEOTIDE SEQUENCE [LARGE SCALE GENOMIC DNA]</scope>
    <source>
        <strain evidence="6">CG11_big_fil_rev_8_21_14_0_20_36_8</strain>
    </source>
</reference>
<accession>A0A2M6IVD7</accession>
<feature type="transmembrane region" description="Helical" evidence="5">
    <location>
        <begin position="192"/>
        <end position="213"/>
    </location>
</feature>
<comment type="subcellular location">
    <subcellularLocation>
        <location evidence="1">Membrane</location>
        <topology evidence="1">Multi-pass membrane protein</topology>
    </subcellularLocation>
</comment>
<organism evidence="6 7">
    <name type="scientific">Candidatus Roizmanbacteria bacterium CG11_big_fil_rev_8_21_14_0_20_36_8</name>
    <dbReference type="NCBI Taxonomy" id="1974856"/>
    <lineage>
        <taxon>Bacteria</taxon>
        <taxon>Candidatus Roizmaniibacteriota</taxon>
    </lineage>
</organism>
<dbReference type="Pfam" id="PF02535">
    <property type="entry name" value="Zip"/>
    <property type="match status" value="1"/>
</dbReference>
<dbReference type="GO" id="GO:0016020">
    <property type="term" value="C:membrane"/>
    <property type="evidence" value="ECO:0007669"/>
    <property type="project" value="UniProtKB-SubCell"/>
</dbReference>
<name>A0A2M6IVD7_9BACT</name>
<feature type="transmembrane region" description="Helical" evidence="5">
    <location>
        <begin position="6"/>
        <end position="24"/>
    </location>
</feature>
<evidence type="ECO:0000256" key="1">
    <source>
        <dbReference type="ARBA" id="ARBA00004141"/>
    </source>
</evidence>
<evidence type="ECO:0000313" key="6">
    <source>
        <dbReference type="EMBL" id="PIQ73878.1"/>
    </source>
</evidence>
<sequence>MTLLIIITLTVAISLLSFVGIFLTKASMFSKRKFSHISVSFAAGVLIAAAFIQILPEAFHTTDDQDTLLFATLCGLVIGFLMERSLLWYHHHHENTHNLHPTALLVLFGDGVHNFIDGIAIAATTLINPALGLTTTIAIAAHEIPQEFADYMILRNKGMSKNKALFLNFISALTAVVGGILGYFLLQQVESMIPLALGVTAGLFIYIGAADLIPELHEESDKNNAIQQTVPLLLGILIIFLLSRFLSH</sequence>
<feature type="transmembrane region" description="Helical" evidence="5">
    <location>
        <begin position="67"/>
        <end position="89"/>
    </location>
</feature>
<dbReference type="PANTHER" id="PTHR16950:SF16">
    <property type="entry name" value="ZINC TRANSPORTER ZIP13"/>
    <property type="match status" value="1"/>
</dbReference>
<dbReference type="PANTHER" id="PTHR16950">
    <property type="entry name" value="ZINC TRANSPORTER SLC39A7 HISTIDINE-RICH MEMBRANE PROTEIN KE4"/>
    <property type="match status" value="1"/>
</dbReference>
<evidence type="ECO:0000256" key="5">
    <source>
        <dbReference type="SAM" id="Phobius"/>
    </source>
</evidence>
<gene>
    <name evidence="6" type="ORF">COV58_00110</name>
</gene>
<evidence type="ECO:0000256" key="4">
    <source>
        <dbReference type="ARBA" id="ARBA00023136"/>
    </source>
</evidence>
<evidence type="ECO:0000256" key="2">
    <source>
        <dbReference type="ARBA" id="ARBA00022692"/>
    </source>
</evidence>
<dbReference type="EMBL" id="PCVM01000002">
    <property type="protein sequence ID" value="PIQ73878.1"/>
    <property type="molecule type" value="Genomic_DNA"/>
</dbReference>
<dbReference type="AlphaFoldDB" id="A0A2M6IVD7"/>
<keyword evidence="4 5" id="KW-0472">Membrane</keyword>
<dbReference type="InterPro" id="IPR003689">
    <property type="entry name" value="ZIP"/>
</dbReference>
<feature type="transmembrane region" description="Helical" evidence="5">
    <location>
        <begin position="36"/>
        <end position="55"/>
    </location>
</feature>
<protein>
    <submittedName>
        <fullName evidence="6">ZIP zinc transporter</fullName>
    </submittedName>
</protein>
<keyword evidence="2 5" id="KW-0812">Transmembrane</keyword>
<evidence type="ECO:0000256" key="3">
    <source>
        <dbReference type="ARBA" id="ARBA00022989"/>
    </source>
</evidence>
<dbReference type="GO" id="GO:0046873">
    <property type="term" value="F:metal ion transmembrane transporter activity"/>
    <property type="evidence" value="ECO:0007669"/>
    <property type="project" value="InterPro"/>
</dbReference>
<comment type="caution">
    <text evidence="6">The sequence shown here is derived from an EMBL/GenBank/DDBJ whole genome shotgun (WGS) entry which is preliminary data.</text>
</comment>
<proteinExistence type="predicted"/>
<keyword evidence="3 5" id="KW-1133">Transmembrane helix</keyword>